<name>A0ABR3LDG3_9TELE</name>
<accession>A0ABR3LDG3</accession>
<organism evidence="1 2">
    <name type="scientific">Cirrhinus molitorella</name>
    <name type="common">mud carp</name>
    <dbReference type="NCBI Taxonomy" id="172907"/>
    <lineage>
        <taxon>Eukaryota</taxon>
        <taxon>Metazoa</taxon>
        <taxon>Chordata</taxon>
        <taxon>Craniata</taxon>
        <taxon>Vertebrata</taxon>
        <taxon>Euteleostomi</taxon>
        <taxon>Actinopterygii</taxon>
        <taxon>Neopterygii</taxon>
        <taxon>Teleostei</taxon>
        <taxon>Ostariophysi</taxon>
        <taxon>Cypriniformes</taxon>
        <taxon>Cyprinidae</taxon>
        <taxon>Labeoninae</taxon>
        <taxon>Labeonini</taxon>
        <taxon>Cirrhinus</taxon>
    </lineage>
</organism>
<sequence>MSVLLNSDDTEHEEHLDYVRELLMYYVRKCLIMWIRVVWTEPNEEEEEVIPEVWVEDNMVHWPPGTNVTKAAKEM</sequence>
<evidence type="ECO:0000313" key="2">
    <source>
        <dbReference type="Proteomes" id="UP001558613"/>
    </source>
</evidence>
<keyword evidence="2" id="KW-1185">Reference proteome</keyword>
<dbReference type="Proteomes" id="UP001558613">
    <property type="component" value="Unassembled WGS sequence"/>
</dbReference>
<protein>
    <submittedName>
        <fullName evidence="1">Uncharacterized protein</fullName>
    </submittedName>
</protein>
<dbReference type="EMBL" id="JAYMGO010000022">
    <property type="protein sequence ID" value="KAL1250927.1"/>
    <property type="molecule type" value="Genomic_DNA"/>
</dbReference>
<evidence type="ECO:0000313" key="1">
    <source>
        <dbReference type="EMBL" id="KAL1250927.1"/>
    </source>
</evidence>
<proteinExistence type="predicted"/>
<reference evidence="1 2" key="1">
    <citation type="submission" date="2023-09" db="EMBL/GenBank/DDBJ databases">
        <authorList>
            <person name="Wang M."/>
        </authorList>
    </citation>
    <scope>NUCLEOTIDE SEQUENCE [LARGE SCALE GENOMIC DNA]</scope>
    <source>
        <strain evidence="1">GT-2023</strain>
        <tissue evidence="1">Liver</tissue>
    </source>
</reference>
<comment type="caution">
    <text evidence="1">The sequence shown here is derived from an EMBL/GenBank/DDBJ whole genome shotgun (WGS) entry which is preliminary data.</text>
</comment>
<gene>
    <name evidence="1" type="ORF">QQF64_018723</name>
</gene>